<dbReference type="InterPro" id="IPR004933">
    <property type="entry name" value="TSA"/>
</dbReference>
<evidence type="ECO:0000256" key="12">
    <source>
        <dbReference type="SAM" id="MobiDB-lite"/>
    </source>
</evidence>
<dbReference type="AlphaFoldDB" id="A0A0F3MLD9"/>
<organism evidence="14 15">
    <name type="scientific">Orientia chuto str. Dubai</name>
    <dbReference type="NCBI Taxonomy" id="1359168"/>
    <lineage>
        <taxon>Bacteria</taxon>
        <taxon>Pseudomonadati</taxon>
        <taxon>Pseudomonadota</taxon>
        <taxon>Alphaproteobacteria</taxon>
        <taxon>Rickettsiales</taxon>
        <taxon>Rickettsiaceae</taxon>
        <taxon>Rickettsieae</taxon>
        <taxon>Orientia</taxon>
    </lineage>
</organism>
<evidence type="ECO:0000256" key="3">
    <source>
        <dbReference type="ARBA" id="ARBA00018506"/>
    </source>
</evidence>
<dbReference type="Proteomes" id="UP000033616">
    <property type="component" value="Unassembled WGS sequence"/>
</dbReference>
<dbReference type="PRINTS" id="PR01707">
    <property type="entry name" value="56KDTSANTIGN"/>
</dbReference>
<evidence type="ECO:0000256" key="2">
    <source>
        <dbReference type="ARBA" id="ARBA00004651"/>
    </source>
</evidence>
<keyword evidence="7" id="KW-1133">Transmembrane helix</keyword>
<sequence>MKKIMLIASAMSALSLPFSANAMEFGELECGPYARLGITGGMLGSVESSTSSADKKISLSTSYPFGATVGAGMTIAPGFRVELNGMYLMNVTGKVEASGSKGNADSGDANVGATIIHKRKKLTPPQPVVMPISTDDRNRAIDIIRQVGAQVPAQERINWLRDYAGIQYMVQDPNNPQGPQILNPMLRQIVRGNPHAVPRAAAQDFDINDHEQWRNLVTGIALSLDANKSGISSIQVLNTQLSKIYSDIRIFAKTAGIEQVSYNNLPNSATSQQIQEAMQQVETLLEEIRESFDGFMVNAFDQRIQLGFVMPAAPAAAAGQPQPQAPTPEAVACAAVRALNGSQSLKDLYRDLNKLRRHAGIKKAMDQLADQEDDQSGGGDKPLVAPCSKAGGSEEKGGKDSKEEPEFDLSMIVGQIKGYADIITTESMSVYAGLGAGIAHTFGKVNGKDITTGKTGMVVSGAVGVAVNIAEGVSADIEAGYMHCFNKVEDKYQLGAYMASATIRYSF</sequence>
<evidence type="ECO:0000256" key="13">
    <source>
        <dbReference type="SAM" id="SignalP"/>
    </source>
</evidence>
<keyword evidence="5" id="KW-0812">Transmembrane</keyword>
<keyword evidence="9" id="KW-0472">Membrane</keyword>
<dbReference type="SUPFAM" id="SSF56925">
    <property type="entry name" value="OMPA-like"/>
    <property type="match status" value="1"/>
</dbReference>
<feature type="region of interest" description="Disordered" evidence="12">
    <location>
        <begin position="363"/>
        <end position="405"/>
    </location>
</feature>
<dbReference type="Pfam" id="PF03249">
    <property type="entry name" value="TSA"/>
    <property type="match status" value="1"/>
</dbReference>
<name>A0A0F3MLD9_9RICK</name>
<evidence type="ECO:0000256" key="11">
    <source>
        <dbReference type="ARBA" id="ARBA00032410"/>
    </source>
</evidence>
<evidence type="ECO:0000256" key="1">
    <source>
        <dbReference type="ARBA" id="ARBA00003300"/>
    </source>
</evidence>
<feature type="signal peptide" evidence="13">
    <location>
        <begin position="1"/>
        <end position="22"/>
    </location>
</feature>
<dbReference type="GO" id="GO:0005886">
    <property type="term" value="C:plasma membrane"/>
    <property type="evidence" value="ECO:0007669"/>
    <property type="project" value="UniProtKB-SubCell"/>
</dbReference>
<feature type="compositionally biased region" description="Basic and acidic residues" evidence="12">
    <location>
        <begin position="392"/>
        <end position="404"/>
    </location>
</feature>
<dbReference type="NCBIfam" id="NF033390">
    <property type="entry name" value="Orientia_TSA56"/>
    <property type="match status" value="1"/>
</dbReference>
<evidence type="ECO:0000313" key="15">
    <source>
        <dbReference type="Proteomes" id="UP000033616"/>
    </source>
</evidence>
<keyword evidence="4" id="KW-1003">Cell membrane</keyword>
<evidence type="ECO:0000256" key="10">
    <source>
        <dbReference type="ARBA" id="ARBA00031797"/>
    </source>
</evidence>
<keyword evidence="15" id="KW-1185">Reference proteome</keyword>
<protein>
    <recommendedName>
        <fullName evidence="3">56 kDa type-specific antigen</fullName>
    </recommendedName>
    <alternativeName>
        <fullName evidence="11">56 kDa scrub typhus antigen</fullName>
    </alternativeName>
    <alternativeName>
        <fullName evidence="10">STA56</fullName>
    </alternativeName>
</protein>
<evidence type="ECO:0000256" key="7">
    <source>
        <dbReference type="ARBA" id="ARBA00022989"/>
    </source>
</evidence>
<evidence type="ECO:0000313" key="14">
    <source>
        <dbReference type="EMBL" id="KJV56563.1"/>
    </source>
</evidence>
<dbReference type="Gene3D" id="2.40.160.20">
    <property type="match status" value="1"/>
</dbReference>
<gene>
    <name evidence="14" type="ORF">OCHUTO_0417</name>
</gene>
<keyword evidence="8" id="KW-0843">Virulence</keyword>
<dbReference type="EMBL" id="LANP01000008">
    <property type="protein sequence ID" value="KJV56563.1"/>
    <property type="molecule type" value="Genomic_DNA"/>
</dbReference>
<proteinExistence type="predicted"/>
<evidence type="ECO:0000256" key="4">
    <source>
        <dbReference type="ARBA" id="ARBA00022475"/>
    </source>
</evidence>
<reference evidence="14 15" key="1">
    <citation type="submission" date="2015-02" db="EMBL/GenBank/DDBJ databases">
        <title>Genome Sequencing of Rickettsiales.</title>
        <authorList>
            <person name="Daugherty S.C."/>
            <person name="Su Q."/>
            <person name="Abolude K."/>
            <person name="Beier-Sexton M."/>
            <person name="Carlyon J.A."/>
            <person name="Carter R."/>
            <person name="Day N.P."/>
            <person name="Dumler S.J."/>
            <person name="Dyachenko V."/>
            <person name="Godinez A."/>
            <person name="Kurtti T.J."/>
            <person name="Lichay M."/>
            <person name="Mullins K.E."/>
            <person name="Ott S."/>
            <person name="Pappas-Brown V."/>
            <person name="Paris D.H."/>
            <person name="Patel P."/>
            <person name="Richards A.L."/>
            <person name="Sadzewicz L."/>
            <person name="Sears K."/>
            <person name="Seidman D."/>
            <person name="Sengamalay N."/>
            <person name="Stenos J."/>
            <person name="Tallon L.J."/>
            <person name="Vincent G."/>
            <person name="Fraser C.M."/>
            <person name="Munderloh U."/>
            <person name="Dunning-Hotopp J.C."/>
        </authorList>
    </citation>
    <scope>NUCLEOTIDE SEQUENCE [LARGE SCALE GENOMIC DNA]</scope>
    <source>
        <strain evidence="14 15">Fuller</strain>
    </source>
</reference>
<keyword evidence="6 13" id="KW-0732">Signal</keyword>
<evidence type="ECO:0000256" key="8">
    <source>
        <dbReference type="ARBA" id="ARBA00023026"/>
    </source>
</evidence>
<comment type="caution">
    <text evidence="14">The sequence shown here is derived from an EMBL/GenBank/DDBJ whole genome shotgun (WGS) entry which is preliminary data.</text>
</comment>
<dbReference type="OrthoDB" id="9802264at2"/>
<dbReference type="RefSeq" id="WP_045797140.1">
    <property type="nucleotide sequence ID" value="NZ_LANP01000008.1"/>
</dbReference>
<comment type="subcellular location">
    <subcellularLocation>
        <location evidence="2">Cell membrane</location>
        <topology evidence="2">Multi-pass membrane protein</topology>
    </subcellularLocation>
</comment>
<accession>A0A0F3MLD9</accession>
<feature type="chain" id="PRO_5002464852" description="56 kDa type-specific antigen" evidence="13">
    <location>
        <begin position="23"/>
        <end position="507"/>
    </location>
</feature>
<evidence type="ECO:0000256" key="6">
    <source>
        <dbReference type="ARBA" id="ARBA00022729"/>
    </source>
</evidence>
<dbReference type="PATRIC" id="fig|1359168.3.peg.1180"/>
<dbReference type="InterPro" id="IPR011250">
    <property type="entry name" value="OMP/PagP_B-barrel"/>
</dbReference>
<evidence type="ECO:0000256" key="9">
    <source>
        <dbReference type="ARBA" id="ARBA00023136"/>
    </source>
</evidence>
<evidence type="ECO:0000256" key="5">
    <source>
        <dbReference type="ARBA" id="ARBA00022692"/>
    </source>
</evidence>
<comment type="function">
    <text evidence="1">May be an adherent factor for rickettsial adsorption to the host-cell surface and a determinant of virulence of individual rickettsial strain. It is the major outer membrane protein.</text>
</comment>